<name>A0A1I4RD64_9HYPH</name>
<dbReference type="OrthoDB" id="9998334at2"/>
<dbReference type="AlphaFoldDB" id="A0A1I4RD64"/>
<accession>A0A1I4RD64</accession>
<dbReference type="STRING" id="582667.SAMN05192568_10356"/>
<evidence type="ECO:0000313" key="2">
    <source>
        <dbReference type="EMBL" id="SFM50211.1"/>
    </source>
</evidence>
<dbReference type="EMBL" id="FOTK01000035">
    <property type="protein sequence ID" value="SFM50211.1"/>
    <property type="molecule type" value="Genomic_DNA"/>
</dbReference>
<gene>
    <name evidence="2" type="ORF">SAMN05192568_10356</name>
</gene>
<proteinExistence type="predicted"/>
<evidence type="ECO:0000256" key="1">
    <source>
        <dbReference type="SAM" id="MobiDB-lite"/>
    </source>
</evidence>
<protein>
    <submittedName>
        <fullName evidence="2">Uncharacterized protein</fullName>
    </submittedName>
</protein>
<dbReference type="RefSeq" id="WP_092044926.1">
    <property type="nucleotide sequence ID" value="NZ_FOTK01000035.1"/>
</dbReference>
<keyword evidence="3" id="KW-1185">Reference proteome</keyword>
<reference evidence="3" key="1">
    <citation type="submission" date="2016-10" db="EMBL/GenBank/DDBJ databases">
        <authorList>
            <person name="Varghese N."/>
            <person name="Submissions S."/>
        </authorList>
    </citation>
    <scope>NUCLEOTIDE SEQUENCE [LARGE SCALE GENOMIC DNA]</scope>
    <source>
        <strain evidence="3">BL36</strain>
    </source>
</reference>
<evidence type="ECO:0000313" key="3">
    <source>
        <dbReference type="Proteomes" id="UP000199048"/>
    </source>
</evidence>
<sequence>MARDQSGSAHLSPEDRKASARAGRKRLGADGYPQSAHSPEARDTAEHTTTAARRPAAADKGSADRT</sequence>
<organism evidence="2 3">
    <name type="scientific">Methylobacterium pseudosasicola</name>
    <dbReference type="NCBI Taxonomy" id="582667"/>
    <lineage>
        <taxon>Bacteria</taxon>
        <taxon>Pseudomonadati</taxon>
        <taxon>Pseudomonadota</taxon>
        <taxon>Alphaproteobacteria</taxon>
        <taxon>Hyphomicrobiales</taxon>
        <taxon>Methylobacteriaceae</taxon>
        <taxon>Methylobacterium</taxon>
    </lineage>
</organism>
<dbReference type="Proteomes" id="UP000199048">
    <property type="component" value="Unassembled WGS sequence"/>
</dbReference>
<feature type="region of interest" description="Disordered" evidence="1">
    <location>
        <begin position="1"/>
        <end position="66"/>
    </location>
</feature>